<proteinExistence type="predicted"/>
<dbReference type="Proteomes" id="UP000701801">
    <property type="component" value="Unassembled WGS sequence"/>
</dbReference>
<protein>
    <submittedName>
        <fullName evidence="2">Uncharacterized protein</fullName>
    </submittedName>
</protein>
<reference evidence="2" key="1">
    <citation type="submission" date="2021-07" db="EMBL/GenBank/DDBJ databases">
        <authorList>
            <person name="Durling M."/>
        </authorList>
    </citation>
    <scope>NUCLEOTIDE SEQUENCE</scope>
</reference>
<comment type="caution">
    <text evidence="2">The sequence shown here is derived from an EMBL/GenBank/DDBJ whole genome shotgun (WGS) entry which is preliminary data.</text>
</comment>
<evidence type="ECO:0000313" key="3">
    <source>
        <dbReference type="Proteomes" id="UP000701801"/>
    </source>
</evidence>
<dbReference type="EMBL" id="CAJVRM010000010">
    <property type="protein sequence ID" value="CAG8971134.1"/>
    <property type="molecule type" value="Genomic_DNA"/>
</dbReference>
<organism evidence="2 3">
    <name type="scientific">Hymenoscyphus albidus</name>
    <dbReference type="NCBI Taxonomy" id="595503"/>
    <lineage>
        <taxon>Eukaryota</taxon>
        <taxon>Fungi</taxon>
        <taxon>Dikarya</taxon>
        <taxon>Ascomycota</taxon>
        <taxon>Pezizomycotina</taxon>
        <taxon>Leotiomycetes</taxon>
        <taxon>Helotiales</taxon>
        <taxon>Helotiaceae</taxon>
        <taxon>Hymenoscyphus</taxon>
    </lineage>
</organism>
<feature type="region of interest" description="Disordered" evidence="1">
    <location>
        <begin position="185"/>
        <end position="204"/>
    </location>
</feature>
<evidence type="ECO:0000313" key="2">
    <source>
        <dbReference type="EMBL" id="CAG8971134.1"/>
    </source>
</evidence>
<accession>A0A9N9L9J5</accession>
<dbReference type="OrthoDB" id="62952at2759"/>
<evidence type="ECO:0000256" key="1">
    <source>
        <dbReference type="SAM" id="MobiDB-lite"/>
    </source>
</evidence>
<name>A0A9N9L9J5_9HELO</name>
<dbReference type="AlphaFoldDB" id="A0A9N9L9J5"/>
<sequence length="204" mass="23482">MPSTFMSHPQELEDVVYRELLSVESNCALDTGNGENRQRLVWNMDYSIFTVNKQILREALEAFYQENVLVSISANSCQFLRRHINKVIPVYYTGKKSFPDTALHIHLRHGHALSIKYWVESGCDCCENYTTWICHRRPHKQTPRTEYEYALFGIDFSFSNSSKQYAKTQSLAPQLAEALGGLRIPRDHNAHMGPQGSDYDGMDE</sequence>
<gene>
    <name evidence="2" type="ORF">HYALB_00008612</name>
</gene>
<keyword evidence="3" id="KW-1185">Reference proteome</keyword>